<evidence type="ECO:0000256" key="1">
    <source>
        <dbReference type="SAM" id="Phobius"/>
    </source>
</evidence>
<keyword evidence="3" id="KW-1185">Reference proteome</keyword>
<evidence type="ECO:0000313" key="3">
    <source>
        <dbReference type="Proteomes" id="UP000648722"/>
    </source>
</evidence>
<evidence type="ECO:0000313" key="2">
    <source>
        <dbReference type="EMBL" id="GGG92316.1"/>
    </source>
</evidence>
<accession>A0ABQ1XEN5</accession>
<dbReference type="RefSeq" id="WP_188450945.1">
    <property type="nucleotide sequence ID" value="NZ_BMFS01000002.1"/>
</dbReference>
<keyword evidence="1" id="KW-0472">Membrane</keyword>
<feature type="transmembrane region" description="Helical" evidence="1">
    <location>
        <begin position="92"/>
        <end position="114"/>
    </location>
</feature>
<proteinExistence type="predicted"/>
<keyword evidence="1" id="KW-1133">Transmembrane helix</keyword>
<feature type="transmembrane region" description="Helical" evidence="1">
    <location>
        <begin position="27"/>
        <end position="48"/>
    </location>
</feature>
<feature type="transmembrane region" description="Helical" evidence="1">
    <location>
        <begin position="60"/>
        <end position="80"/>
    </location>
</feature>
<gene>
    <name evidence="2" type="ORF">GCM10007420_04590</name>
</gene>
<keyword evidence="1" id="KW-0812">Transmembrane</keyword>
<reference evidence="3" key="1">
    <citation type="journal article" date="2019" name="Int. J. Syst. Evol. Microbiol.">
        <title>The Global Catalogue of Microorganisms (GCM) 10K type strain sequencing project: providing services to taxonomists for standard genome sequencing and annotation.</title>
        <authorList>
            <consortium name="The Broad Institute Genomics Platform"/>
            <consortium name="The Broad Institute Genome Sequencing Center for Infectious Disease"/>
            <person name="Wu L."/>
            <person name="Ma J."/>
        </authorList>
    </citation>
    <scope>NUCLEOTIDE SEQUENCE [LARGE SCALE GENOMIC DNA]</scope>
    <source>
        <strain evidence="3">CGMCC 1.12766</strain>
    </source>
</reference>
<protein>
    <submittedName>
        <fullName evidence="2">Uncharacterized protein</fullName>
    </submittedName>
</protein>
<dbReference type="EMBL" id="BMFS01000002">
    <property type="protein sequence ID" value="GGG92316.1"/>
    <property type="molecule type" value="Genomic_DNA"/>
</dbReference>
<sequence length="117" mass="12838">MTALRLNTWFHSQAIIWPHPLVRAIPLIFGAASLVLFAAFVSTLLVFVVEQQGHAGSDIYRLPFILLALASLMFTVLNIGRLGGAEKLDAPHIVVAYFIAFPAAGFCILLQTLYRIS</sequence>
<dbReference type="Proteomes" id="UP000648722">
    <property type="component" value="Unassembled WGS sequence"/>
</dbReference>
<organism evidence="2 3">
    <name type="scientific">Glycocaulis albus</name>
    <dbReference type="NCBI Taxonomy" id="1382801"/>
    <lineage>
        <taxon>Bacteria</taxon>
        <taxon>Pseudomonadati</taxon>
        <taxon>Pseudomonadota</taxon>
        <taxon>Alphaproteobacteria</taxon>
        <taxon>Maricaulales</taxon>
        <taxon>Maricaulaceae</taxon>
        <taxon>Glycocaulis</taxon>
    </lineage>
</organism>
<comment type="caution">
    <text evidence="2">The sequence shown here is derived from an EMBL/GenBank/DDBJ whole genome shotgun (WGS) entry which is preliminary data.</text>
</comment>
<name>A0ABQ1XEN5_9PROT</name>